<sequence length="994" mass="111544">MDINDKDGKDSERRIIDSEQKTETCMHALGFEGQKDSLMSTAMSNHHDHIDEPLDVKKLSKTIGKSYTEDSSIIEKLAMHKHDSQRQTGTSEVLKVMFEQPSDHSDLHFDIPRHNPSLHHQTFETIPDDSQEPVIEKECRRVDFESSQEHDKAIGINTKTEVKLTSDGESNYQIDLPKKELKTFVVENCNQEHIPKSEEDPLGVAKSNKNTSTTENSNQEHLPTSELQTASDDLRSGIASSFGEEEKDQTDKRTSEAEFQSRSPSTLFDFWWIIPLFHVLLIFLLHHNNLEITNIKFPVPSILYLSSKITKTGRPVVNEYSIASNGNNITEYYSKDKFEYFLKVSCKQNFWTDNMDNSSMKYQLKVTTMVNDFFGKYLNSNCRFQYMSTKKLHLKKCYSKHNFLFEKMKYLSNTCNITAYAVIWMPTDDSIPPHEDDVMIPSTQEHAVRHTEGMDPIMNAIIPGTVQSVIDSCDVTTIAIQCTEGQPDIPNVITQSAGQSCNVTSWPVQCTEGHSDILNVKNQSTGESSDVDTRAIHITDGYWDTHSGTIPRGAGIFNVNTTAIQCTEGPLDIPDVITQSTGENSDVDPRAVHITDEYCDIHAGTDQSAGESCNVTITAIQCTDRPMEIPSGIIQCACTWRSLEGELSMSPNFEGNSTTHRIEQSTDIPTFICIPDSNLVRGLQNVCLYFEADQGNRRILPVRPVERSENNALTNTPQSHNTSRQETSSTCNPMAANRSTVSTVTMVTGRGINSESNPVRMNEQPVGVDDLANIIQRLCQHMGLGSILRCAPISGHHRPDMCSPDTVATILTLAVAGNPEILDDFRTRDVTGVQVLEIVRNFLEHNHGGIITDIRRLVRERYGESGDIYREADVVSAVMGDTKIEELTSCSNRKCDTFHSRMIDSSLSMFNRHDRTVLTSKSLAGYLNQHLMRREETCSHCSGARAGYGTRQSRRVIDSRLIYINAFHAKISKANIKDMLSQFTVGILSTRFML</sequence>
<feature type="region of interest" description="Disordered" evidence="1">
    <location>
        <begin position="192"/>
        <end position="230"/>
    </location>
</feature>
<feature type="compositionally biased region" description="Polar residues" evidence="1">
    <location>
        <begin position="219"/>
        <end position="230"/>
    </location>
</feature>
<protein>
    <submittedName>
        <fullName evidence="2">Uncharacterized protein</fullName>
    </submittedName>
</protein>
<dbReference type="OrthoDB" id="6112965at2759"/>
<dbReference type="AlphaFoldDB" id="A0A8S3STH4"/>
<organism evidence="2 3">
    <name type="scientific">Mytilus edulis</name>
    <name type="common">Blue mussel</name>
    <dbReference type="NCBI Taxonomy" id="6550"/>
    <lineage>
        <taxon>Eukaryota</taxon>
        <taxon>Metazoa</taxon>
        <taxon>Spiralia</taxon>
        <taxon>Lophotrochozoa</taxon>
        <taxon>Mollusca</taxon>
        <taxon>Bivalvia</taxon>
        <taxon>Autobranchia</taxon>
        <taxon>Pteriomorphia</taxon>
        <taxon>Mytilida</taxon>
        <taxon>Mytiloidea</taxon>
        <taxon>Mytilidae</taxon>
        <taxon>Mytilinae</taxon>
        <taxon>Mytilus</taxon>
    </lineage>
</organism>
<dbReference type="Proteomes" id="UP000683360">
    <property type="component" value="Unassembled WGS sequence"/>
</dbReference>
<proteinExistence type="predicted"/>
<gene>
    <name evidence="2" type="ORF">MEDL_33372</name>
</gene>
<evidence type="ECO:0000313" key="3">
    <source>
        <dbReference type="Proteomes" id="UP000683360"/>
    </source>
</evidence>
<feature type="region of interest" description="Disordered" evidence="1">
    <location>
        <begin position="1"/>
        <end position="21"/>
    </location>
</feature>
<accession>A0A8S3STH4</accession>
<reference evidence="2" key="1">
    <citation type="submission" date="2021-03" db="EMBL/GenBank/DDBJ databases">
        <authorList>
            <person name="Bekaert M."/>
        </authorList>
    </citation>
    <scope>NUCLEOTIDE SEQUENCE</scope>
</reference>
<evidence type="ECO:0000313" key="2">
    <source>
        <dbReference type="EMBL" id="CAG2219883.1"/>
    </source>
</evidence>
<keyword evidence="3" id="KW-1185">Reference proteome</keyword>
<evidence type="ECO:0000256" key="1">
    <source>
        <dbReference type="SAM" id="MobiDB-lite"/>
    </source>
</evidence>
<name>A0A8S3STH4_MYTED</name>
<feature type="compositionally biased region" description="Low complexity" evidence="1">
    <location>
        <begin position="206"/>
        <end position="217"/>
    </location>
</feature>
<dbReference type="EMBL" id="CAJPWZ010001645">
    <property type="protein sequence ID" value="CAG2219883.1"/>
    <property type="molecule type" value="Genomic_DNA"/>
</dbReference>
<feature type="region of interest" description="Disordered" evidence="1">
    <location>
        <begin position="705"/>
        <end position="734"/>
    </location>
</feature>
<feature type="compositionally biased region" description="Polar residues" evidence="1">
    <location>
        <begin position="710"/>
        <end position="734"/>
    </location>
</feature>
<comment type="caution">
    <text evidence="2">The sequence shown here is derived from an EMBL/GenBank/DDBJ whole genome shotgun (WGS) entry which is preliminary data.</text>
</comment>